<dbReference type="SUPFAM" id="SSF56935">
    <property type="entry name" value="Porins"/>
    <property type="match status" value="1"/>
</dbReference>
<feature type="chain" id="PRO_5002012521" evidence="2">
    <location>
        <begin position="23"/>
        <end position="336"/>
    </location>
</feature>
<accession>A0A0A5JPM4</accession>
<name>A0A0A5JPM4_PHOS4</name>
<dbReference type="AlphaFoldDB" id="A0A0A5JPM4"/>
<proteinExistence type="predicted"/>
<protein>
    <submittedName>
        <fullName evidence="3">Uncharacterized protein</fullName>
    </submittedName>
</protein>
<gene>
    <name evidence="3" type="ORF">NM06_02975</name>
</gene>
<dbReference type="Proteomes" id="UP000030451">
    <property type="component" value="Unassembled WGS sequence"/>
</dbReference>
<feature type="signal peptide" evidence="2">
    <location>
        <begin position="1"/>
        <end position="22"/>
    </location>
</feature>
<sequence>MKKTVVASSVLLTLAFSGVSFAEDLTEPQAEKDAKLAAAVEQLKSEYSNAELLTALSVPQQEESKFHGTLGSNVEVERLIRDDGVNEGKVKYTIAQGSFRHDDLPGWDFGFYSGREELFTGNLKHADYNRGVNSIQEIYVNRSYNHEKGNIGWGLKLAGESIDQRTTPGGKVFGSYQLTDRLGMHGYALYHVEYKRGTGEFPYWEVEPGFSYKINDNTGAWLNFRYQEGQWKAKDGYSETETEWIIKPGIWHNFGKLSASLWGEFGSFEKSVDATGAHAWTEDYSKLGVSANYPLSKSWRMFGEASYKKIDFASGPQRDEFDGYIPLFILGVNYSF</sequence>
<dbReference type="InterPro" id="IPR031605">
    <property type="entry name" value="Porin_OmpG_1_2"/>
</dbReference>
<evidence type="ECO:0000256" key="1">
    <source>
        <dbReference type="ARBA" id="ARBA00022729"/>
    </source>
</evidence>
<organism evidence="3 4">
    <name type="scientific">Photobacterium sp. (strain ATCC 43367)</name>
    <dbReference type="NCBI Taxonomy" id="379097"/>
    <lineage>
        <taxon>Bacteria</taxon>
        <taxon>Pseudomonadati</taxon>
        <taxon>Pseudomonadota</taxon>
        <taxon>Gammaproteobacteria</taxon>
        <taxon>Vibrionales</taxon>
        <taxon>Vibrionaceae</taxon>
        <taxon>Vibrio</taxon>
        <taxon>Vibrio oreintalis group</taxon>
    </lineage>
</organism>
<evidence type="ECO:0000256" key="2">
    <source>
        <dbReference type="SAM" id="SignalP"/>
    </source>
</evidence>
<evidence type="ECO:0000313" key="3">
    <source>
        <dbReference type="EMBL" id="KGY09893.1"/>
    </source>
</evidence>
<dbReference type="RefSeq" id="WP_038135648.1">
    <property type="nucleotide sequence ID" value="NZ_JAVHXF010000071.1"/>
</dbReference>
<dbReference type="InterPro" id="IPR053713">
    <property type="entry name" value="Bact_OM_Channel_sf"/>
</dbReference>
<dbReference type="Gene3D" id="2.40.160.40">
    <property type="entry name" value="monomeric porin ompg"/>
    <property type="match status" value="1"/>
</dbReference>
<dbReference type="EMBL" id="JRWP01000004">
    <property type="protein sequence ID" value="KGY09893.1"/>
    <property type="molecule type" value="Genomic_DNA"/>
</dbReference>
<keyword evidence="1 2" id="KW-0732">Signal</keyword>
<reference evidence="3 4" key="1">
    <citation type="submission" date="2014-10" db="EMBL/GenBank/DDBJ databases">
        <title>Genome sequencing of Vibrio sinaloensis T08.</title>
        <authorList>
            <person name="Chan K.-G."/>
            <person name="Mohamad N.I."/>
        </authorList>
    </citation>
    <scope>NUCLEOTIDE SEQUENCE [LARGE SCALE GENOMIC DNA]</scope>
    <source>
        <strain evidence="3 4">T08</strain>
    </source>
</reference>
<dbReference type="Pfam" id="PF16946">
    <property type="entry name" value="Porin_OmpG_1_2"/>
    <property type="match status" value="1"/>
</dbReference>
<dbReference type="OrthoDB" id="5864953at2"/>
<comment type="caution">
    <text evidence="3">The sequence shown here is derived from an EMBL/GenBank/DDBJ whole genome shotgun (WGS) entry which is preliminary data.</text>
</comment>
<evidence type="ECO:0000313" key="4">
    <source>
        <dbReference type="Proteomes" id="UP000030451"/>
    </source>
</evidence>